<dbReference type="Proteomes" id="UP001600888">
    <property type="component" value="Unassembled WGS sequence"/>
</dbReference>
<dbReference type="EMBL" id="JBAWTH010000006">
    <property type="protein sequence ID" value="KAL2291489.1"/>
    <property type="molecule type" value="Genomic_DNA"/>
</dbReference>
<feature type="coiled-coil region" evidence="1">
    <location>
        <begin position="434"/>
        <end position="461"/>
    </location>
</feature>
<dbReference type="Gene3D" id="1.10.8.100">
    <property type="entry name" value="Ribosomal RNA adenine dimethylase-like, domain 2"/>
    <property type="match status" value="1"/>
</dbReference>
<evidence type="ECO:0000256" key="1">
    <source>
        <dbReference type="SAM" id="Coils"/>
    </source>
</evidence>
<name>A0ABR4FA11_9PEZI</name>
<reference evidence="3 4" key="1">
    <citation type="submission" date="2024-03" db="EMBL/GenBank/DDBJ databases">
        <title>A high-quality draft genome sequence of Diaporthe vaccinii, a causative agent of upright dieback and viscid rot disease in cranberry plants.</title>
        <authorList>
            <person name="Sarrasin M."/>
            <person name="Lang B.F."/>
            <person name="Burger G."/>
        </authorList>
    </citation>
    <scope>NUCLEOTIDE SEQUENCE [LARGE SCALE GENOMIC DNA]</scope>
    <source>
        <strain evidence="3 4">IS7</strain>
    </source>
</reference>
<proteinExistence type="predicted"/>
<comment type="caution">
    <text evidence="3">The sequence shown here is derived from an EMBL/GenBank/DDBJ whole genome shotgun (WGS) entry which is preliminary data.</text>
</comment>
<evidence type="ECO:0000313" key="4">
    <source>
        <dbReference type="Proteomes" id="UP001600888"/>
    </source>
</evidence>
<dbReference type="SUPFAM" id="SSF53335">
    <property type="entry name" value="S-adenosyl-L-methionine-dependent methyltransferases"/>
    <property type="match status" value="1"/>
</dbReference>
<keyword evidence="1" id="KW-0175">Coiled coil</keyword>
<protein>
    <recommendedName>
        <fullName evidence="5">rRNA adenine N(6)-methyltransferase</fullName>
    </recommendedName>
</protein>
<dbReference type="InterPro" id="IPR023165">
    <property type="entry name" value="rRNA_Ade_diMease-like_C"/>
</dbReference>
<evidence type="ECO:0008006" key="5">
    <source>
        <dbReference type="Google" id="ProtNLM"/>
    </source>
</evidence>
<feature type="region of interest" description="Disordered" evidence="2">
    <location>
        <begin position="631"/>
        <end position="659"/>
    </location>
</feature>
<evidence type="ECO:0000256" key="2">
    <source>
        <dbReference type="SAM" id="MobiDB-lite"/>
    </source>
</evidence>
<dbReference type="Gene3D" id="3.40.50.150">
    <property type="entry name" value="Vaccinia Virus protein VP39"/>
    <property type="match status" value="1"/>
</dbReference>
<accession>A0ABR4FA11</accession>
<evidence type="ECO:0000313" key="3">
    <source>
        <dbReference type="EMBL" id="KAL2291489.1"/>
    </source>
</evidence>
<dbReference type="InterPro" id="IPR029063">
    <property type="entry name" value="SAM-dependent_MTases_sf"/>
</dbReference>
<gene>
    <name evidence="3" type="ORF">FJTKL_12881</name>
</gene>
<keyword evidence="4" id="KW-1185">Reference proteome</keyword>
<organism evidence="3 4">
    <name type="scientific">Diaporthe vaccinii</name>
    <dbReference type="NCBI Taxonomy" id="105482"/>
    <lineage>
        <taxon>Eukaryota</taxon>
        <taxon>Fungi</taxon>
        <taxon>Dikarya</taxon>
        <taxon>Ascomycota</taxon>
        <taxon>Pezizomycotina</taxon>
        <taxon>Sordariomycetes</taxon>
        <taxon>Sordariomycetidae</taxon>
        <taxon>Diaporthales</taxon>
        <taxon>Diaporthaceae</taxon>
        <taxon>Diaporthe</taxon>
        <taxon>Diaporthe eres species complex</taxon>
    </lineage>
</organism>
<sequence length="659" mass="74517">MFHSARSHGRALAVLQPCARLNLANAIGKGAWNGTLQQRRHWSRQALSKADVYEDSYPAATKLKDTGLFARQKKKASKKDPVAGDGSRVNIVNKRLADDVISYLGPSLERHKGCDLISIYPGVGLFAKSLHDAVQPRSHLLLEPDEALYTPFLKPLLNKKNVRLVPKTGIIWSELQEILSPEYLPNQVEFDRLDLDKAPPRNDTLLVNMNLSMYPKKKYNMFDSMSRMILYQLITSIRTSTQFQKYGQVRMLVWIPDDEKTTIIPRMVQMRKKGAVEAELVTEYMAEVCGKDGTLDEETESAKGKHTKVRPHQLDLESMRQAMVRMRDGGHVTPFGRDTKLLKQFKEMDVPFDTPLPLAEEAFSATKAFRSEFEDMRKQEEAGMIEKGSITDTRFKMLKYYDKWLDRLAVKLLDFTKRRDAMDKLLKQADQAKADGDEDRAQKLADETKRLNEEYNNSVRQLPDYVKSQLNLLRDQLHVLRQPAELGPVMSWDRRPFEPLRVRPTEFFPNTPLALIDIQPKAPHPLLRHIGPGTSNAGDIFDLILAIVMQNTLVPLVHTMDHVWPGARDGLEPELETVRDPATGGTPFTGEAAFGCRAANETQLLELLEKFIKWPFKPSYAELVGRLEDDSLVDDSSSPGLEEDGPGGLGMGNTTLDAL</sequence>